<dbReference type="Gene3D" id="2.40.10.180">
    <property type="entry name" value="Phage tail proteins"/>
    <property type="match status" value="1"/>
</dbReference>
<organism evidence="1">
    <name type="scientific">viral metagenome</name>
    <dbReference type="NCBI Taxonomy" id="1070528"/>
    <lineage>
        <taxon>unclassified sequences</taxon>
        <taxon>metagenomes</taxon>
        <taxon>organismal metagenomes</taxon>
    </lineage>
</organism>
<gene>
    <name evidence="1" type="ORF">MM415B00367_0026</name>
</gene>
<reference evidence="1" key="1">
    <citation type="submission" date="2020-03" db="EMBL/GenBank/DDBJ databases">
        <title>The deep terrestrial virosphere.</title>
        <authorList>
            <person name="Holmfeldt K."/>
            <person name="Nilsson E."/>
            <person name="Simone D."/>
            <person name="Lopez-Fernandez M."/>
            <person name="Wu X."/>
            <person name="de Brujin I."/>
            <person name="Lundin D."/>
            <person name="Andersson A."/>
            <person name="Bertilsson S."/>
            <person name="Dopson M."/>
        </authorList>
    </citation>
    <scope>NUCLEOTIDE SEQUENCE</scope>
    <source>
        <strain evidence="1">MM415B00367</strain>
    </source>
</reference>
<proteinExistence type="predicted"/>
<protein>
    <recommendedName>
        <fullName evidence="2">Head-tail joining protein</fullName>
    </recommendedName>
</protein>
<dbReference type="InterPro" id="IPR053734">
    <property type="entry name" value="Phage_Head-Tail_Connect_sf"/>
</dbReference>
<name>A0A6M3J7H6_9ZZZZ</name>
<accession>A0A6M3J7H6</accession>
<sequence length="107" mass="11266">MAGFGDAVSAMDDAIEHALGDGCATYQAQDAAAAPTRGIEVMVDHALAMAGAGGRFLGSVVGITWRKRDLASVEKGGVWRHGRKRYIVDEVVVDDGDWITAACMEAK</sequence>
<dbReference type="AlphaFoldDB" id="A0A6M3J7H6"/>
<dbReference type="EMBL" id="MT141548">
    <property type="protein sequence ID" value="QJA66049.1"/>
    <property type="molecule type" value="Genomic_DNA"/>
</dbReference>
<evidence type="ECO:0008006" key="2">
    <source>
        <dbReference type="Google" id="ProtNLM"/>
    </source>
</evidence>
<evidence type="ECO:0000313" key="1">
    <source>
        <dbReference type="EMBL" id="QJA66049.1"/>
    </source>
</evidence>